<evidence type="ECO:0000313" key="1">
    <source>
        <dbReference type="EMBL" id="MDV7176731.1"/>
    </source>
</evidence>
<comment type="caution">
    <text evidence="1">The sequence shown here is derived from an EMBL/GenBank/DDBJ whole genome shotgun (WGS) entry which is preliminary data.</text>
</comment>
<sequence length="543" mass="60183">MARRKMNAQSTTLYRLRHTAKLEHAVKKKYRDERSVVTEPCKVADRDALLVYGHVGADGPVKWASRVHQLTGVTVETTNTTAAGVLLLRANDEADTPTWGLCWGMGWLLLDQSHVDGAFGQRLALRSVDPDLLSSLTRTVLDERAKIDRSSIPAGAGLTGFGIGGFGELVTRVVGKAEIKGLTIDKPFRVRGADALSVPLGLTPTELVSDLKVLEALLSQKPRAELQVLEQLVPVKKKTSLHDKLEEHLRAELKKSPDVSKIAVTWPHEHLSENKPPEAFRVKRGGGTALRAGLPTAALIIDLMKDREISFMDTIKIQLFGDAEGEEPVSSDIPLRKWVAFEKEESGRRYFLHNGQWYAMDLDYAKQLDDHVRNIFAKQAGVAMPAWYAPDDEEAYNRKAAQALGAVLMDRKLVQTTQNKRGFEPSDLITTNDVYVHVKSASSSAPLSHLFAQGGNSAHALQYDEEARKQLRSRVQQRGGNEDLIGAKPRKVVYAIRSKRIGESLTADDLFSFSKVSLVRVFDELEARGIEVRIASIDYLPEE</sequence>
<proteinExistence type="predicted"/>
<accession>A0AAP5W945</accession>
<dbReference type="Proteomes" id="UP001185728">
    <property type="component" value="Unassembled WGS sequence"/>
</dbReference>
<dbReference type="InterPro" id="IPR026487">
    <property type="entry name" value="CHP04141"/>
</dbReference>
<dbReference type="NCBIfam" id="TIGR04141">
    <property type="entry name" value="TIGR04141 family sporadically distributed protein"/>
    <property type="match status" value="1"/>
</dbReference>
<dbReference type="EMBL" id="JAWLUK010000004">
    <property type="protein sequence ID" value="MDV7176731.1"/>
    <property type="molecule type" value="Genomic_DNA"/>
</dbReference>
<gene>
    <name evidence="1" type="ORF">R4064_03590</name>
</gene>
<organism evidence="1 2">
    <name type="scientific">Micrococcus yunnanensis</name>
    <dbReference type="NCBI Taxonomy" id="566027"/>
    <lineage>
        <taxon>Bacteria</taxon>
        <taxon>Bacillati</taxon>
        <taxon>Actinomycetota</taxon>
        <taxon>Actinomycetes</taxon>
        <taxon>Micrococcales</taxon>
        <taxon>Micrococcaceae</taxon>
        <taxon>Micrococcus</taxon>
    </lineage>
</organism>
<protein>
    <submittedName>
        <fullName evidence="1">DUF6119 family protein</fullName>
    </submittedName>
</protein>
<reference evidence="1" key="1">
    <citation type="submission" date="2023-10" db="EMBL/GenBank/DDBJ databases">
        <title>Development of a sustainable strategy for remediation of hydrocarbon-contaminated territories based on the waste exchange concept.</title>
        <authorList>
            <person name="Krivoruchko A."/>
        </authorList>
    </citation>
    <scope>NUCLEOTIDE SEQUENCE</scope>
    <source>
        <strain evidence="1">IEGM 1325</strain>
    </source>
</reference>
<evidence type="ECO:0000313" key="2">
    <source>
        <dbReference type="Proteomes" id="UP001185728"/>
    </source>
</evidence>
<dbReference type="AlphaFoldDB" id="A0AAP5W945"/>
<dbReference type="RefSeq" id="WP_158530791.1">
    <property type="nucleotide sequence ID" value="NZ_CP125290.1"/>
</dbReference>
<dbReference type="Pfam" id="PF19614">
    <property type="entry name" value="DUF6119"/>
    <property type="match status" value="1"/>
</dbReference>
<name>A0AAP5W945_9MICC</name>